<dbReference type="SUPFAM" id="SSF53448">
    <property type="entry name" value="Nucleotide-diphospho-sugar transferases"/>
    <property type="match status" value="1"/>
</dbReference>
<dbReference type="InterPro" id="IPR001173">
    <property type="entry name" value="Glyco_trans_2-like"/>
</dbReference>
<proteinExistence type="predicted"/>
<dbReference type="InterPro" id="IPR050834">
    <property type="entry name" value="Glycosyltransf_2"/>
</dbReference>
<dbReference type="Pfam" id="PF00535">
    <property type="entry name" value="Glycos_transf_2"/>
    <property type="match status" value="1"/>
</dbReference>
<feature type="domain" description="Glycosyltransferase 2-like" evidence="1">
    <location>
        <begin position="11"/>
        <end position="140"/>
    </location>
</feature>
<dbReference type="InterPro" id="IPR029044">
    <property type="entry name" value="Nucleotide-diphossugar_trans"/>
</dbReference>
<evidence type="ECO:0000313" key="3">
    <source>
        <dbReference type="Proteomes" id="UP000313948"/>
    </source>
</evidence>
<dbReference type="EMBL" id="CP040899">
    <property type="protein sequence ID" value="QDB80221.1"/>
    <property type="molecule type" value="Genomic_DNA"/>
</dbReference>
<organism evidence="2 3">
    <name type="scientific">Georgenia wutianyii</name>
    <dbReference type="NCBI Taxonomy" id="2585135"/>
    <lineage>
        <taxon>Bacteria</taxon>
        <taxon>Bacillati</taxon>
        <taxon>Actinomycetota</taxon>
        <taxon>Actinomycetes</taxon>
        <taxon>Micrococcales</taxon>
        <taxon>Bogoriellaceae</taxon>
        <taxon>Georgenia</taxon>
    </lineage>
</organism>
<sequence length="301" mass="32747">MATMTSLPRVSVIVPVRDDPRLSACLAALARQTYPAELVEVVVVDNGSKDGQALAAASAQPGVRYLAEPSGGSYTARNAAVLASAGEVLAFTDADCLPEPTWLERAVDELREGADIVAGHVAVYARDPARPHPVEAYELVHAFPQETYVARGGAAVTANMCTTRTAFDRAGPFRDALRSGADIEWAQRANHLGLRTVYGARAVVHHPARESYAALRTKLRRVMVGRHERDVLDGRTGPAPWPPLRSLVPPLGSARRGMRDERLTTPRARAALLVGEFYHRYVAAWVATDLALRDRFGRTRR</sequence>
<evidence type="ECO:0000259" key="1">
    <source>
        <dbReference type="Pfam" id="PF00535"/>
    </source>
</evidence>
<keyword evidence="3" id="KW-1185">Reference proteome</keyword>
<protein>
    <submittedName>
        <fullName evidence="2">Glycosyltransferase</fullName>
    </submittedName>
</protein>
<gene>
    <name evidence="2" type="ORF">FE251_13145</name>
</gene>
<evidence type="ECO:0000313" key="2">
    <source>
        <dbReference type="EMBL" id="QDB80221.1"/>
    </source>
</evidence>
<accession>A0ABX5VNZ7</accession>
<dbReference type="Proteomes" id="UP000313948">
    <property type="component" value="Chromosome"/>
</dbReference>
<name>A0ABX5VNZ7_9MICO</name>
<dbReference type="Gene3D" id="3.90.550.10">
    <property type="entry name" value="Spore Coat Polysaccharide Biosynthesis Protein SpsA, Chain A"/>
    <property type="match status" value="1"/>
</dbReference>
<dbReference type="PANTHER" id="PTHR43685:SF2">
    <property type="entry name" value="GLYCOSYLTRANSFERASE 2-LIKE DOMAIN-CONTAINING PROTEIN"/>
    <property type="match status" value="1"/>
</dbReference>
<reference evidence="2 3" key="1">
    <citation type="submission" date="2019-05" db="EMBL/GenBank/DDBJ databases">
        <title>Georgenia *** sp. nov., and Georgenia *** sp. nov., isolated from the intestinal contents of plateau pika (Ochotona curzoniae) in the Qinghai-Tibet plateau of China.</title>
        <authorList>
            <person name="Tian Z."/>
        </authorList>
    </citation>
    <scope>NUCLEOTIDE SEQUENCE [LARGE SCALE GENOMIC DNA]</scope>
    <source>
        <strain evidence="2 3">Z294</strain>
    </source>
</reference>
<dbReference type="PANTHER" id="PTHR43685">
    <property type="entry name" value="GLYCOSYLTRANSFERASE"/>
    <property type="match status" value="1"/>
</dbReference>